<accession>A0A6L5YS71</accession>
<dbReference type="Gene3D" id="1.20.120.1220">
    <property type="match status" value="1"/>
</dbReference>
<feature type="transmembrane region" description="Helical" evidence="1">
    <location>
        <begin position="31"/>
        <end position="49"/>
    </location>
</feature>
<dbReference type="RefSeq" id="WP_154430127.1">
    <property type="nucleotide sequence ID" value="NZ_VUNI01000014.1"/>
</dbReference>
<feature type="transmembrane region" description="Helical" evidence="1">
    <location>
        <begin position="61"/>
        <end position="76"/>
    </location>
</feature>
<proteinExistence type="predicted"/>
<dbReference type="GO" id="GO:0016020">
    <property type="term" value="C:membrane"/>
    <property type="evidence" value="ECO:0007669"/>
    <property type="project" value="InterPro"/>
</dbReference>
<feature type="transmembrane region" description="Helical" evidence="1">
    <location>
        <begin position="82"/>
        <end position="105"/>
    </location>
</feature>
<feature type="transmembrane region" description="Helical" evidence="1">
    <location>
        <begin position="125"/>
        <end position="146"/>
    </location>
</feature>
<feature type="domain" description="Prepilin type IV endopeptidase peptidase" evidence="2">
    <location>
        <begin position="39"/>
        <end position="141"/>
    </location>
</feature>
<dbReference type="Proteomes" id="UP000474024">
    <property type="component" value="Unassembled WGS sequence"/>
</dbReference>
<dbReference type="Pfam" id="PF01478">
    <property type="entry name" value="Peptidase_A24"/>
    <property type="match status" value="1"/>
</dbReference>
<feature type="transmembrane region" description="Helical" evidence="1">
    <location>
        <begin position="183"/>
        <end position="201"/>
    </location>
</feature>
<keyword evidence="4" id="KW-1185">Reference proteome</keyword>
<keyword evidence="1" id="KW-1133">Transmembrane helix</keyword>
<dbReference type="EMBL" id="VUNI01000014">
    <property type="protein sequence ID" value="MST75168.1"/>
    <property type="molecule type" value="Genomic_DNA"/>
</dbReference>
<evidence type="ECO:0000313" key="3">
    <source>
        <dbReference type="EMBL" id="MST75168.1"/>
    </source>
</evidence>
<evidence type="ECO:0000259" key="2">
    <source>
        <dbReference type="Pfam" id="PF01478"/>
    </source>
</evidence>
<evidence type="ECO:0000313" key="4">
    <source>
        <dbReference type="Proteomes" id="UP000474024"/>
    </source>
</evidence>
<gene>
    <name evidence="3" type="ORF">FYJ75_09025</name>
</gene>
<comment type="caution">
    <text evidence="3">The sequence shown here is derived from an EMBL/GenBank/DDBJ whole genome shotgun (WGS) entry which is preliminary data.</text>
</comment>
<evidence type="ECO:0000256" key="1">
    <source>
        <dbReference type="SAM" id="Phobius"/>
    </source>
</evidence>
<organism evidence="3 4">
    <name type="scientific">Roseburia porci</name>
    <dbReference type="NCBI Taxonomy" id="2605790"/>
    <lineage>
        <taxon>Bacteria</taxon>
        <taxon>Bacillati</taxon>
        <taxon>Bacillota</taxon>
        <taxon>Clostridia</taxon>
        <taxon>Lachnospirales</taxon>
        <taxon>Lachnospiraceae</taxon>
        <taxon>Roseburia</taxon>
    </lineage>
</organism>
<protein>
    <submittedName>
        <fullName evidence="3">Prepilin peptidase</fullName>
    </submittedName>
</protein>
<reference evidence="3 4" key="1">
    <citation type="submission" date="2019-08" db="EMBL/GenBank/DDBJ databases">
        <title>In-depth cultivation of the pig gut microbiome towards novel bacterial diversity and tailored functional studies.</title>
        <authorList>
            <person name="Wylensek D."/>
            <person name="Hitch T.C.A."/>
            <person name="Clavel T."/>
        </authorList>
    </citation>
    <scope>NUCLEOTIDE SEQUENCE [LARGE SCALE GENOMIC DNA]</scope>
    <source>
        <strain evidence="3 4">MUC/MUC-530-WT-4D</strain>
    </source>
</reference>
<keyword evidence="1" id="KW-0472">Membrane</keyword>
<dbReference type="AlphaFoldDB" id="A0A6L5YS71"/>
<feature type="transmembrane region" description="Helical" evidence="1">
    <location>
        <begin position="152"/>
        <end position="171"/>
    </location>
</feature>
<sequence length="203" mass="22444">MDIRNRTGYNSDYNTIHTANLLQRGDAELDAIGVASNVVMYGITMLAVIQDLSFMRISNRLILAGIMTGLGFRLWMQGPAAIVPFLVNISFPVIVLYLFFLMGAIGAGDIKLFSVIGSFVNFRQLVWCMGLSFVIGAVFSLCRMLKNRNLQISMFHAFSYIGMLLMGDYKAYDRTTSGGHNRIHFSLAICIGIVWVKGGGFCA</sequence>
<name>A0A6L5YS71_9FIRM</name>
<keyword evidence="1" id="KW-0812">Transmembrane</keyword>
<dbReference type="InterPro" id="IPR000045">
    <property type="entry name" value="Prepilin_IV_endopep_pep"/>
</dbReference>
<dbReference type="GO" id="GO:0004190">
    <property type="term" value="F:aspartic-type endopeptidase activity"/>
    <property type="evidence" value="ECO:0007669"/>
    <property type="project" value="InterPro"/>
</dbReference>